<name>A0ABZ3GA94_ACHDE</name>
<gene>
    <name evidence="2" type="ORF">AAIK43_05730</name>
</gene>
<feature type="transmembrane region" description="Helical" evidence="1">
    <location>
        <begin position="21"/>
        <end position="41"/>
    </location>
</feature>
<protein>
    <submittedName>
        <fullName evidence="2">Uncharacterized protein</fullName>
    </submittedName>
</protein>
<evidence type="ECO:0000313" key="2">
    <source>
        <dbReference type="EMBL" id="XAN17527.1"/>
    </source>
</evidence>
<accession>A0ABZ3GA94</accession>
<proteinExistence type="predicted"/>
<feature type="transmembrane region" description="Helical" evidence="1">
    <location>
        <begin position="87"/>
        <end position="103"/>
    </location>
</feature>
<keyword evidence="1" id="KW-0472">Membrane</keyword>
<feature type="transmembrane region" description="Helical" evidence="1">
    <location>
        <begin position="251"/>
        <end position="272"/>
    </location>
</feature>
<keyword evidence="3" id="KW-1185">Reference proteome</keyword>
<keyword evidence="1" id="KW-0812">Transmembrane</keyword>
<sequence>MRASDSHGMKIGELLKMKRPGIVTGLACFNLMIGLSALWALDSGAQIGVDEVYLGSVFPVEWQWYWLVAKIGINCVTTIGLFSGWNWARWLLFALAIPEYIIAAPIDDGYMLPNFFFSLVLCALGYWLIFFSPGVGLYFARPVKGQPIFEVRGVISTICLIFAVCAAYFFAMAVFERMMLIKIAWFGMGAFVLPALILIAIIRWNIEVALREISAFLLSVAIYFACTLFSFFLIVRFAYPDTAMSYFDWLQTARLTLALGTGGLLLAAYATYRYRVASTQTARS</sequence>
<feature type="transmembrane region" description="Helical" evidence="1">
    <location>
        <begin position="183"/>
        <end position="204"/>
    </location>
</feature>
<dbReference type="Proteomes" id="UP001446337">
    <property type="component" value="Chromosome"/>
</dbReference>
<evidence type="ECO:0000313" key="3">
    <source>
        <dbReference type="Proteomes" id="UP001446337"/>
    </source>
</evidence>
<feature type="transmembrane region" description="Helical" evidence="1">
    <location>
        <begin position="64"/>
        <end position="82"/>
    </location>
</feature>
<keyword evidence="1" id="KW-1133">Transmembrane helix</keyword>
<dbReference type="RefSeq" id="WP_343499172.1">
    <property type="nucleotide sequence ID" value="NZ_CP154792.1"/>
</dbReference>
<dbReference type="EMBL" id="CP154792">
    <property type="protein sequence ID" value="XAN17527.1"/>
    <property type="molecule type" value="Genomic_DNA"/>
</dbReference>
<reference evidence="2 3" key="1">
    <citation type="submission" date="2024-05" db="EMBL/GenBank/DDBJ databases">
        <title>Achromobacter denitrificans. BP1, complete genome.</title>
        <authorList>
            <person name="Zhang B."/>
        </authorList>
    </citation>
    <scope>NUCLEOTIDE SEQUENCE [LARGE SCALE GENOMIC DNA]</scope>
    <source>
        <strain evidence="2 3">BP1</strain>
    </source>
</reference>
<feature type="transmembrane region" description="Helical" evidence="1">
    <location>
        <begin position="216"/>
        <end position="239"/>
    </location>
</feature>
<feature type="transmembrane region" description="Helical" evidence="1">
    <location>
        <begin position="115"/>
        <end position="139"/>
    </location>
</feature>
<feature type="transmembrane region" description="Helical" evidence="1">
    <location>
        <begin position="151"/>
        <end position="171"/>
    </location>
</feature>
<organism evidence="2 3">
    <name type="scientific">Achromobacter denitrificans</name>
    <name type="common">Alcaligenes denitrificans</name>
    <dbReference type="NCBI Taxonomy" id="32002"/>
    <lineage>
        <taxon>Bacteria</taxon>
        <taxon>Pseudomonadati</taxon>
        <taxon>Pseudomonadota</taxon>
        <taxon>Betaproteobacteria</taxon>
        <taxon>Burkholderiales</taxon>
        <taxon>Alcaligenaceae</taxon>
        <taxon>Achromobacter</taxon>
    </lineage>
</organism>
<evidence type="ECO:0000256" key="1">
    <source>
        <dbReference type="SAM" id="Phobius"/>
    </source>
</evidence>